<gene>
    <name evidence="3" type="ORF">U1T56_00510</name>
</gene>
<dbReference type="Gene3D" id="2.150.10.10">
    <property type="entry name" value="Serralysin-like metalloprotease, C-terminal"/>
    <property type="match status" value="5"/>
</dbReference>
<dbReference type="InterPro" id="IPR018511">
    <property type="entry name" value="Hemolysin-typ_Ca-bd_CS"/>
</dbReference>
<accession>A0ABU8XNL6</accession>
<dbReference type="PRINTS" id="PR00313">
    <property type="entry name" value="CABNDNGRPT"/>
</dbReference>
<dbReference type="InterPro" id="IPR050557">
    <property type="entry name" value="RTX_toxin/Mannuronan_C5-epim"/>
</dbReference>
<keyword evidence="4" id="KW-1185">Reference proteome</keyword>
<sequence length="487" mass="50810">MVIKRGTNGSDWLIGTNADDRLYGLGGDDFLQGSHGNDVLDGGPGSDTASWADAVRHGSKGFYYGVGVDLARGIADALEPGYRPAPSLEHDRVSGIENVIGSPYIDHIIGSAGPNVLWGQQGGDWLEGGAGNDVLHGGQGADNLYGGDGDDRLLGDQDGDFLYGGEGADLLYGDAGDDWLAGNEGNDELHGGAGNDRLLGSARLDGSDLLDGGDGVDIADYSDSGVGIRADLAAGRVTARGETDRLVAVEGIVGSDHADLIRGDARANELTGGLGNDRIWGGAGNDHIDDASRFHPAEQNRLDGGPGDDWVYGGDGSDRIYGGPGADRLSGGTRDSLTGSADLDRIDLGADNVRDTVVFELFDGRPFMGSFGIDTLVHFDGRRDVLSFFVGQERYGGQGYVVDVGDFLDSDDNGVINGADRDVAVVGRNLVLDIGAVWEHAMGRPLPGGQPQQVVLEGLTQGFAVSLVDSQLDTHHGYTVLTQDFVL</sequence>
<dbReference type="Proteomes" id="UP001375743">
    <property type="component" value="Unassembled WGS sequence"/>
</dbReference>
<dbReference type="RefSeq" id="WP_418157469.1">
    <property type="nucleotide sequence ID" value="NZ_JBBLZC010000001.1"/>
</dbReference>
<evidence type="ECO:0000256" key="2">
    <source>
        <dbReference type="ARBA" id="ARBA00022525"/>
    </source>
</evidence>
<evidence type="ECO:0000313" key="3">
    <source>
        <dbReference type="EMBL" id="MEK0081617.1"/>
    </source>
</evidence>
<dbReference type="PANTHER" id="PTHR38340">
    <property type="entry name" value="S-LAYER PROTEIN"/>
    <property type="match status" value="1"/>
</dbReference>
<dbReference type="PANTHER" id="PTHR38340:SF1">
    <property type="entry name" value="S-LAYER PROTEIN"/>
    <property type="match status" value="1"/>
</dbReference>
<dbReference type="InterPro" id="IPR001343">
    <property type="entry name" value="Hemolysn_Ca-bd"/>
</dbReference>
<evidence type="ECO:0000313" key="4">
    <source>
        <dbReference type="Proteomes" id="UP001375743"/>
    </source>
</evidence>
<dbReference type="EMBL" id="JBBLZC010000001">
    <property type="protein sequence ID" value="MEK0081617.1"/>
    <property type="molecule type" value="Genomic_DNA"/>
</dbReference>
<keyword evidence="2" id="KW-0964">Secreted</keyword>
<evidence type="ECO:0008006" key="5">
    <source>
        <dbReference type="Google" id="ProtNLM"/>
    </source>
</evidence>
<reference evidence="3 4" key="1">
    <citation type="submission" date="2024-01" db="EMBL/GenBank/DDBJ databases">
        <title>Multi-omics insights into the function and evolution of sodium benzoate biodegradation pathways in Benzoatithermus flavus gen. nov., sp. nov. from hot spring.</title>
        <authorList>
            <person name="Hu C.-J."/>
            <person name="Li W.-J."/>
        </authorList>
    </citation>
    <scope>NUCLEOTIDE SEQUENCE [LARGE SCALE GENOMIC DNA]</scope>
    <source>
        <strain evidence="3 4">SYSU G07066</strain>
    </source>
</reference>
<organism evidence="3 4">
    <name type="scientific">Benzoatithermus flavus</name>
    <dbReference type="NCBI Taxonomy" id="3108223"/>
    <lineage>
        <taxon>Bacteria</taxon>
        <taxon>Pseudomonadati</taxon>
        <taxon>Pseudomonadota</taxon>
        <taxon>Alphaproteobacteria</taxon>
        <taxon>Geminicoccales</taxon>
        <taxon>Geminicoccaceae</taxon>
        <taxon>Benzoatithermus</taxon>
    </lineage>
</organism>
<comment type="caution">
    <text evidence="3">The sequence shown here is derived from an EMBL/GenBank/DDBJ whole genome shotgun (WGS) entry which is preliminary data.</text>
</comment>
<dbReference type="Pfam" id="PF00353">
    <property type="entry name" value="HemolysinCabind"/>
    <property type="match status" value="6"/>
</dbReference>
<dbReference type="InterPro" id="IPR011049">
    <property type="entry name" value="Serralysin-like_metalloprot_C"/>
</dbReference>
<comment type="subcellular location">
    <subcellularLocation>
        <location evidence="1">Secreted</location>
    </subcellularLocation>
</comment>
<name>A0ABU8XNL6_9PROT</name>
<protein>
    <recommendedName>
        <fullName evidence="5">Calcium-binding protein</fullName>
    </recommendedName>
</protein>
<dbReference type="SUPFAM" id="SSF51120">
    <property type="entry name" value="beta-Roll"/>
    <property type="match status" value="4"/>
</dbReference>
<proteinExistence type="predicted"/>
<evidence type="ECO:0000256" key="1">
    <source>
        <dbReference type="ARBA" id="ARBA00004613"/>
    </source>
</evidence>
<dbReference type="PROSITE" id="PS00330">
    <property type="entry name" value="HEMOLYSIN_CALCIUM"/>
    <property type="match status" value="4"/>
</dbReference>